<feature type="compositionally biased region" description="Low complexity" evidence="3">
    <location>
        <begin position="846"/>
        <end position="856"/>
    </location>
</feature>
<evidence type="ECO:0000256" key="2">
    <source>
        <dbReference type="ARBA" id="ARBA00023004"/>
    </source>
</evidence>
<protein>
    <submittedName>
        <fullName evidence="5">Uncharacterized protein</fullName>
    </submittedName>
</protein>
<keyword evidence="4" id="KW-1133">Transmembrane helix</keyword>
<dbReference type="PANTHER" id="PTHR47435">
    <property type="entry name" value="KELCH REPEAT PROTEIN (AFU_ORTHOLOGUE AFUA_5G12780)"/>
    <property type="match status" value="1"/>
</dbReference>
<feature type="compositionally biased region" description="Pro residues" evidence="3">
    <location>
        <begin position="586"/>
        <end position="596"/>
    </location>
</feature>
<dbReference type="Proteomes" id="UP000045706">
    <property type="component" value="Unassembled WGS sequence"/>
</dbReference>
<feature type="compositionally biased region" description="Basic and acidic residues" evidence="3">
    <location>
        <begin position="688"/>
        <end position="701"/>
    </location>
</feature>
<keyword evidence="2" id="KW-0408">Iron</keyword>
<feature type="transmembrane region" description="Helical" evidence="4">
    <location>
        <begin position="512"/>
        <end position="535"/>
    </location>
</feature>
<dbReference type="SUPFAM" id="SSF50965">
    <property type="entry name" value="Galactose oxidase, central domain"/>
    <property type="match status" value="1"/>
</dbReference>
<sequence>MTMSTPTLRLGLPSARHAPSLSSRTNPSVRHALVSSSSQRCAASAIRTSSLVLSFLLLLFVQPSAQQRDPVSDFCRRFGHQTAVVDNKLFIDGGILNWSPVAGNYTNTWLLYQDLTEVAESGMPQPYANLSKNATIPSVHGGALWGDDVNKRIYLFGGAYLPDAPSAHFELFAYDILHDQWDALGPPLSRDIQGASYGAGVAVSSRGEGYYFGGWLSNASVPDWGSGPPVATTGLVRYSMDSNEWANVTGPDAIRRAEGAMVYIPAGDAGMLVYLGGVQDLYQNGTTTAQPMDEVFLYDVLSSKWYTQETTGTTPERRRRFCAGVTWAEDQSSYNIYLYGGAPPPEDEPGAGFDDLYILSMPSFTWIKMYPNSTDTGDFPHHSLSCNMAPGGAQMLIIGGSFPTTQDCDTPGQWGTHNADLGRQNNNSSPWALFTPNKTSYAVPTDILSVIGGAATGGATKTAPASGFGHRDLAVLMTRKADVAARTPTRDVEPGAADDGGAGSAPALSTGAIVGIALGGLALLAALLAGGCCIARRRRAKRKAQFQQAVAPYHAPTSEMAWSPTQTTTFSSSPSPHVQVLSRPQTVPPYVGPPVELPSDTGQRQYQSGYFAEQASQQHQHVQTSMPAHEVNGLPKADVAKSGHGVSNTSTTDVRRAVTATDPSRFKRPTTLSRRTTPNSSAQKLGRSPREREREWQESYDERESFPQFCMACEKQFLPHDDKFLYCSEACRLYDQDAYAQDDAYKRGMSSGHGSHHAMYSMDYSEPRDIIPRASPSRPSSTNFSPPTSPGTMSSHYQQHHSSAISALRSLNVHPPSPPSPDGSHPSLWPFSKTAATSPSTSYKRSGSGFFSSTSDTGYGTAGHGYNYSTSGMDRPLPTRRPTGYSRPKSIELVTPMVGR</sequence>
<reference evidence="6" key="1">
    <citation type="submission" date="2015-05" db="EMBL/GenBank/DDBJ databases">
        <authorList>
            <person name="Fogelqvist Johan"/>
        </authorList>
    </citation>
    <scope>NUCLEOTIDE SEQUENCE [LARGE SCALE GENOMIC DNA]</scope>
</reference>
<dbReference type="GO" id="GO:0019760">
    <property type="term" value="P:glucosinolate metabolic process"/>
    <property type="evidence" value="ECO:0007669"/>
    <property type="project" value="UniProtKB-ARBA"/>
</dbReference>
<evidence type="ECO:0000313" key="5">
    <source>
        <dbReference type="EMBL" id="CRK29454.1"/>
    </source>
</evidence>
<feature type="compositionally biased region" description="Low complexity" evidence="3">
    <location>
        <begin position="772"/>
        <end position="792"/>
    </location>
</feature>
<name>A0A0G4M5B7_VERLO</name>
<feature type="compositionally biased region" description="Polar residues" evidence="3">
    <location>
        <begin position="670"/>
        <end position="683"/>
    </location>
</feature>
<feature type="compositionally biased region" description="Polar residues" evidence="3">
    <location>
        <begin position="834"/>
        <end position="845"/>
    </location>
</feature>
<feature type="region of interest" description="Disordered" evidence="3">
    <location>
        <begin position="1"/>
        <end position="25"/>
    </location>
</feature>
<evidence type="ECO:0000313" key="6">
    <source>
        <dbReference type="Proteomes" id="UP000045706"/>
    </source>
</evidence>
<dbReference type="Gene3D" id="2.120.10.80">
    <property type="entry name" value="Kelch-type beta propeller"/>
    <property type="match status" value="1"/>
</dbReference>
<feature type="region of interest" description="Disordered" evidence="3">
    <location>
        <begin position="485"/>
        <end position="504"/>
    </location>
</feature>
<evidence type="ECO:0000256" key="4">
    <source>
        <dbReference type="SAM" id="Phobius"/>
    </source>
</evidence>
<dbReference type="AlphaFoldDB" id="A0A0G4M5B7"/>
<dbReference type="InterPro" id="IPR024368">
    <property type="entry name" value="Ecl1/2/3"/>
</dbReference>
<dbReference type="InterPro" id="IPR011043">
    <property type="entry name" value="Gal_Oxase/kelch_b-propeller"/>
</dbReference>
<evidence type="ECO:0000256" key="3">
    <source>
        <dbReference type="SAM" id="MobiDB-lite"/>
    </source>
</evidence>
<feature type="region of interest" description="Disordered" evidence="3">
    <location>
        <begin position="564"/>
        <end position="602"/>
    </location>
</feature>
<accession>A0A0G4M5B7</accession>
<keyword evidence="1" id="KW-0677">Repeat</keyword>
<proteinExistence type="predicted"/>
<dbReference type="PANTHER" id="PTHR47435:SF4">
    <property type="entry name" value="KELCH REPEAT PROTEIN (AFU_ORTHOLOGUE AFUA_5G12780)"/>
    <property type="match status" value="1"/>
</dbReference>
<gene>
    <name evidence="5" type="ORF">BN1723_000447</name>
</gene>
<feature type="compositionally biased region" description="Low complexity" evidence="3">
    <location>
        <begin position="564"/>
        <end position="576"/>
    </location>
</feature>
<keyword evidence="4" id="KW-0812">Transmembrane</keyword>
<dbReference type="InterPro" id="IPR015915">
    <property type="entry name" value="Kelch-typ_b-propeller"/>
</dbReference>
<evidence type="ECO:0000256" key="1">
    <source>
        <dbReference type="ARBA" id="ARBA00022737"/>
    </source>
</evidence>
<feature type="compositionally biased region" description="Polar residues" evidence="3">
    <location>
        <begin position="793"/>
        <end position="805"/>
    </location>
</feature>
<feature type="region of interest" description="Disordered" evidence="3">
    <location>
        <begin position="636"/>
        <end position="701"/>
    </location>
</feature>
<keyword evidence="4" id="KW-0472">Membrane</keyword>
<feature type="region of interest" description="Disordered" evidence="3">
    <location>
        <begin position="768"/>
        <end position="856"/>
    </location>
</feature>
<dbReference type="EMBL" id="CVQI01022223">
    <property type="protein sequence ID" value="CRK29454.1"/>
    <property type="molecule type" value="Genomic_DNA"/>
</dbReference>
<organism evidence="5 6">
    <name type="scientific">Verticillium longisporum</name>
    <name type="common">Verticillium dahliae var. longisporum</name>
    <dbReference type="NCBI Taxonomy" id="100787"/>
    <lineage>
        <taxon>Eukaryota</taxon>
        <taxon>Fungi</taxon>
        <taxon>Dikarya</taxon>
        <taxon>Ascomycota</taxon>
        <taxon>Pezizomycotina</taxon>
        <taxon>Sordariomycetes</taxon>
        <taxon>Hypocreomycetidae</taxon>
        <taxon>Glomerellales</taxon>
        <taxon>Plectosphaerellaceae</taxon>
        <taxon>Verticillium</taxon>
    </lineage>
</organism>
<dbReference type="Pfam" id="PF12855">
    <property type="entry name" value="Ecl1"/>
    <property type="match status" value="1"/>
</dbReference>